<proteinExistence type="predicted"/>
<keyword evidence="2" id="KW-0732">Signal</keyword>
<evidence type="ECO:0000313" key="5">
    <source>
        <dbReference type="Proteomes" id="UP000315400"/>
    </source>
</evidence>
<evidence type="ECO:0000313" key="4">
    <source>
        <dbReference type="EMBL" id="TQE93066.1"/>
    </source>
</evidence>
<organism evidence="4 5">
    <name type="scientific">Spiribacter salinus</name>
    <dbReference type="NCBI Taxonomy" id="1335746"/>
    <lineage>
        <taxon>Bacteria</taxon>
        <taxon>Pseudomonadati</taxon>
        <taxon>Pseudomonadota</taxon>
        <taxon>Gammaproteobacteria</taxon>
        <taxon>Chromatiales</taxon>
        <taxon>Ectothiorhodospiraceae</taxon>
        <taxon>Spiribacter</taxon>
    </lineage>
</organism>
<dbReference type="NCBIfam" id="NF038125">
    <property type="entry name" value="PEP_CTERM_THxN"/>
    <property type="match status" value="1"/>
</dbReference>
<feature type="chain" id="PRO_5022033441" evidence="2">
    <location>
        <begin position="27"/>
        <end position="281"/>
    </location>
</feature>
<dbReference type="Pfam" id="PF07589">
    <property type="entry name" value="PEP-CTERM"/>
    <property type="match status" value="1"/>
</dbReference>
<dbReference type="Proteomes" id="UP000315400">
    <property type="component" value="Unassembled WGS sequence"/>
</dbReference>
<reference evidence="4 5" key="1">
    <citation type="submission" date="2019-06" db="EMBL/GenBank/DDBJ databases">
        <title>Metagenome assembled Genome of Spiribacter salinus SL48-SHIP from the microbial mat of Salt Lake 48 (Novosibirsk region, Russia).</title>
        <authorList>
            <person name="Shipova A."/>
            <person name="Rozanov A.S."/>
            <person name="Bryanskaya A.V."/>
            <person name="Peltek S.E."/>
        </authorList>
    </citation>
    <scope>NUCLEOTIDE SEQUENCE [LARGE SCALE GENOMIC DNA]</scope>
    <source>
        <strain evidence="4">SL48-SHIP-2</strain>
    </source>
</reference>
<gene>
    <name evidence="4" type="ORF">FKY71_18455</name>
</gene>
<protein>
    <submittedName>
        <fullName evidence="4">PEP-CTERM sorting domain-containing protein</fullName>
    </submittedName>
</protein>
<feature type="region of interest" description="Disordered" evidence="1">
    <location>
        <begin position="47"/>
        <end position="87"/>
    </location>
</feature>
<dbReference type="EMBL" id="VIFK01000500">
    <property type="protein sequence ID" value="TQE93066.1"/>
    <property type="molecule type" value="Genomic_DNA"/>
</dbReference>
<accession>A0A540V8G3</accession>
<sequence>MATRKNALIAAALAAPLAMGATTASAVLVTEWEYNVDSGFADWNPVGGGESNAVTPSGNNAQLGLPTTLSWGDPSNPQNEQSSISITSDVDAPPADNLVTNVNSVPGATFTHNNFTITDPGDLSLTDFVIANRVELFPAAPPEVDGDPSEVLDPNPILLPSLFWETLNAGDCVIGDQPCGDIFVLQSPEALSTNFTRDGFLYTVNLEIDGLQEFDDDVCNASQLGAGPGCVGLFTEEGQVNTFGTTFSITAVEVPEPGVLGLLGLGLFGIGAASRGRFARK</sequence>
<dbReference type="NCBIfam" id="TIGR02595">
    <property type="entry name" value="PEP_CTERM"/>
    <property type="match status" value="1"/>
</dbReference>
<evidence type="ECO:0000259" key="3">
    <source>
        <dbReference type="Pfam" id="PF07589"/>
    </source>
</evidence>
<feature type="domain" description="Ice-binding protein C-terminal" evidence="3">
    <location>
        <begin position="254"/>
        <end position="275"/>
    </location>
</feature>
<evidence type="ECO:0000256" key="2">
    <source>
        <dbReference type="SAM" id="SignalP"/>
    </source>
</evidence>
<dbReference type="InterPro" id="IPR013424">
    <property type="entry name" value="Ice-binding_C"/>
</dbReference>
<feature type="signal peptide" evidence="2">
    <location>
        <begin position="1"/>
        <end position="26"/>
    </location>
</feature>
<evidence type="ECO:0000256" key="1">
    <source>
        <dbReference type="SAM" id="MobiDB-lite"/>
    </source>
</evidence>
<feature type="compositionally biased region" description="Polar residues" evidence="1">
    <location>
        <begin position="52"/>
        <end position="87"/>
    </location>
</feature>
<comment type="caution">
    <text evidence="4">The sequence shown here is derived from an EMBL/GenBank/DDBJ whole genome shotgun (WGS) entry which is preliminary data.</text>
</comment>
<dbReference type="AlphaFoldDB" id="A0A540V8G3"/>
<name>A0A540V8G3_9GAMM</name>